<protein>
    <submittedName>
        <fullName evidence="8">Predicted membrane protein</fullName>
    </submittedName>
</protein>
<dbReference type="RefSeq" id="WP_012802767.1">
    <property type="nucleotide sequence ID" value="NC_013170.1"/>
</dbReference>
<evidence type="ECO:0000256" key="2">
    <source>
        <dbReference type="ARBA" id="ARBA00022692"/>
    </source>
</evidence>
<sequence length="159" mass="16930">MDDSAERKNAQHTGTGTEQQGTTNTGHRGAEGNASTEHKDTEHLNAEPSDPGSNNAQHKAPGSPVPPDCHQGSYVPSKDYVAAGLLAIFLGSLGIHKFYLGYNSTGFIMLAVTVVGSAFTLGVAGGVMGVIGIIEGIMYLTQGQQRFDRTYVQNRCEWF</sequence>
<dbReference type="EMBL" id="CP001682">
    <property type="protein sequence ID" value="ACU94079.1"/>
    <property type="molecule type" value="Genomic_DNA"/>
</dbReference>
<dbReference type="KEGG" id="ccu:Ccur_03530"/>
<evidence type="ECO:0000256" key="5">
    <source>
        <dbReference type="SAM" id="MobiDB-lite"/>
    </source>
</evidence>
<evidence type="ECO:0000259" key="7">
    <source>
        <dbReference type="Pfam" id="PF05154"/>
    </source>
</evidence>
<name>C7MMD9_CRYCD</name>
<feature type="compositionally biased region" description="Basic and acidic residues" evidence="5">
    <location>
        <begin position="36"/>
        <end position="45"/>
    </location>
</feature>
<accession>C7MMD9</accession>
<feature type="transmembrane region" description="Helical" evidence="6">
    <location>
        <begin position="107"/>
        <end position="140"/>
    </location>
</feature>
<gene>
    <name evidence="8" type="ordered locus">Ccur_03530</name>
</gene>
<dbReference type="eggNOG" id="COG2314">
    <property type="taxonomic scope" value="Bacteria"/>
</dbReference>
<evidence type="ECO:0000313" key="9">
    <source>
        <dbReference type="Proteomes" id="UP000000954"/>
    </source>
</evidence>
<keyword evidence="9" id="KW-1185">Reference proteome</keyword>
<dbReference type="HOGENOM" id="CLU_1657913_0_0_11"/>
<keyword evidence="3 6" id="KW-1133">Transmembrane helix</keyword>
<evidence type="ECO:0000313" key="8">
    <source>
        <dbReference type="EMBL" id="ACU94079.1"/>
    </source>
</evidence>
<organism evidence="8 9">
    <name type="scientific">Cryptobacterium curtum (strain ATCC 700683 / DSM 15641 / CCUG 43107 / 12-3)</name>
    <dbReference type="NCBI Taxonomy" id="469378"/>
    <lineage>
        <taxon>Bacteria</taxon>
        <taxon>Bacillati</taxon>
        <taxon>Actinomycetota</taxon>
        <taxon>Coriobacteriia</taxon>
        <taxon>Eggerthellales</taxon>
        <taxon>Eggerthellaceae</taxon>
        <taxon>Cryptobacterium</taxon>
    </lineage>
</organism>
<feature type="compositionally biased region" description="Low complexity" evidence="5">
    <location>
        <begin position="13"/>
        <end position="26"/>
    </location>
</feature>
<dbReference type="OrthoDB" id="2004788at2"/>
<evidence type="ECO:0000256" key="4">
    <source>
        <dbReference type="ARBA" id="ARBA00023136"/>
    </source>
</evidence>
<feature type="transmembrane region" description="Helical" evidence="6">
    <location>
        <begin position="80"/>
        <end position="101"/>
    </location>
</feature>
<dbReference type="GO" id="GO:0016020">
    <property type="term" value="C:membrane"/>
    <property type="evidence" value="ECO:0007669"/>
    <property type="project" value="UniProtKB-SubCell"/>
</dbReference>
<evidence type="ECO:0000256" key="3">
    <source>
        <dbReference type="ARBA" id="ARBA00022989"/>
    </source>
</evidence>
<proteinExistence type="predicted"/>
<dbReference type="Pfam" id="PF05154">
    <property type="entry name" value="TM2"/>
    <property type="match status" value="1"/>
</dbReference>
<dbReference type="STRING" id="469378.Ccur_03530"/>
<evidence type="ECO:0000256" key="6">
    <source>
        <dbReference type="SAM" id="Phobius"/>
    </source>
</evidence>
<dbReference type="AlphaFoldDB" id="C7MMD9"/>
<keyword evidence="4 6" id="KW-0472">Membrane</keyword>
<feature type="region of interest" description="Disordered" evidence="5">
    <location>
        <begin position="1"/>
        <end position="71"/>
    </location>
</feature>
<feature type="domain" description="TM2" evidence="7">
    <location>
        <begin position="77"/>
        <end position="126"/>
    </location>
</feature>
<comment type="subcellular location">
    <subcellularLocation>
        <location evidence="1">Membrane</location>
        <topology evidence="1">Multi-pass membrane protein</topology>
    </subcellularLocation>
</comment>
<reference evidence="8 9" key="1">
    <citation type="journal article" date="2009" name="Stand. Genomic Sci.">
        <title>Complete genome sequence of Cryptobacterium curtum type strain (12-3).</title>
        <authorList>
            <person name="Mavrommatis K."/>
            <person name="Pukall R."/>
            <person name="Rohde C."/>
            <person name="Chen F."/>
            <person name="Sims D."/>
            <person name="Brettin T."/>
            <person name="Kuske C."/>
            <person name="Detter J.C."/>
            <person name="Han C."/>
            <person name="Lapidus A."/>
            <person name="Copeland A."/>
            <person name="Glavina Del Rio T."/>
            <person name="Nolan M."/>
            <person name="Lucas S."/>
            <person name="Tice H."/>
            <person name="Cheng J.F."/>
            <person name="Bruce D."/>
            <person name="Goodwin L."/>
            <person name="Pitluck S."/>
            <person name="Ovchinnikova G."/>
            <person name="Pati A."/>
            <person name="Ivanova N."/>
            <person name="Chen A."/>
            <person name="Palaniappan K."/>
            <person name="Chain P."/>
            <person name="D'haeseleer P."/>
            <person name="Goker M."/>
            <person name="Bristow J."/>
            <person name="Eisen J.A."/>
            <person name="Markowitz V."/>
            <person name="Hugenholtz P."/>
            <person name="Rohde M."/>
            <person name="Klenk H.P."/>
            <person name="Kyrpides N.C."/>
        </authorList>
    </citation>
    <scope>NUCLEOTIDE SEQUENCE [LARGE SCALE GENOMIC DNA]</scope>
    <source>
        <strain evidence="9">ATCC 700683 / DSM 15641 / 12-3</strain>
    </source>
</reference>
<dbReference type="InterPro" id="IPR007829">
    <property type="entry name" value="TM2"/>
</dbReference>
<keyword evidence="2 6" id="KW-0812">Transmembrane</keyword>
<dbReference type="Proteomes" id="UP000000954">
    <property type="component" value="Chromosome"/>
</dbReference>
<evidence type="ECO:0000256" key="1">
    <source>
        <dbReference type="ARBA" id="ARBA00004141"/>
    </source>
</evidence>